<gene>
    <name evidence="2" type="ORF">ACFSCY_35905</name>
</gene>
<proteinExistence type="predicted"/>
<accession>A0ABW4FWV5</accession>
<keyword evidence="3" id="KW-1185">Reference proteome</keyword>
<dbReference type="Proteomes" id="UP001597145">
    <property type="component" value="Unassembled WGS sequence"/>
</dbReference>
<sequence>MGFTSDDPDVQDVVERELRLQDPAVRHTRSAAAELLDREFHEFGASGRVWGRDSILDMMADHEAPPPTPDNIAATRLGEDVILLTYRTRRPERTALRSSLWRRRDGGPWRIYFHQGTVQPDAT</sequence>
<name>A0ABW4FWV5_9PSEU</name>
<dbReference type="SUPFAM" id="SSF54427">
    <property type="entry name" value="NTF2-like"/>
    <property type="match status" value="1"/>
</dbReference>
<organism evidence="2 3">
    <name type="scientific">Pseudonocardia aurantiaca</name>
    <dbReference type="NCBI Taxonomy" id="75290"/>
    <lineage>
        <taxon>Bacteria</taxon>
        <taxon>Bacillati</taxon>
        <taxon>Actinomycetota</taxon>
        <taxon>Actinomycetes</taxon>
        <taxon>Pseudonocardiales</taxon>
        <taxon>Pseudonocardiaceae</taxon>
        <taxon>Pseudonocardia</taxon>
    </lineage>
</organism>
<protein>
    <submittedName>
        <fullName evidence="2">DUF4440 domain-containing protein</fullName>
    </submittedName>
</protein>
<dbReference type="RefSeq" id="WP_343982537.1">
    <property type="nucleotide sequence ID" value="NZ_BAAAJG010000015.1"/>
</dbReference>
<dbReference type="Pfam" id="PF14534">
    <property type="entry name" value="DUF4440"/>
    <property type="match status" value="1"/>
</dbReference>
<dbReference type="InterPro" id="IPR027843">
    <property type="entry name" value="DUF4440"/>
</dbReference>
<comment type="caution">
    <text evidence="2">The sequence shown here is derived from an EMBL/GenBank/DDBJ whole genome shotgun (WGS) entry which is preliminary data.</text>
</comment>
<evidence type="ECO:0000313" key="2">
    <source>
        <dbReference type="EMBL" id="MFD1534815.1"/>
    </source>
</evidence>
<evidence type="ECO:0000259" key="1">
    <source>
        <dbReference type="Pfam" id="PF14534"/>
    </source>
</evidence>
<dbReference type="InterPro" id="IPR032710">
    <property type="entry name" value="NTF2-like_dom_sf"/>
</dbReference>
<dbReference type="EMBL" id="JBHUCP010000045">
    <property type="protein sequence ID" value="MFD1534815.1"/>
    <property type="molecule type" value="Genomic_DNA"/>
</dbReference>
<dbReference type="Gene3D" id="3.10.450.50">
    <property type="match status" value="1"/>
</dbReference>
<feature type="domain" description="DUF4440" evidence="1">
    <location>
        <begin position="14"/>
        <end position="111"/>
    </location>
</feature>
<evidence type="ECO:0000313" key="3">
    <source>
        <dbReference type="Proteomes" id="UP001597145"/>
    </source>
</evidence>
<reference evidence="3" key="1">
    <citation type="journal article" date="2019" name="Int. J. Syst. Evol. Microbiol.">
        <title>The Global Catalogue of Microorganisms (GCM) 10K type strain sequencing project: providing services to taxonomists for standard genome sequencing and annotation.</title>
        <authorList>
            <consortium name="The Broad Institute Genomics Platform"/>
            <consortium name="The Broad Institute Genome Sequencing Center for Infectious Disease"/>
            <person name="Wu L."/>
            <person name="Ma J."/>
        </authorList>
    </citation>
    <scope>NUCLEOTIDE SEQUENCE [LARGE SCALE GENOMIC DNA]</scope>
    <source>
        <strain evidence="3">JCM 12165</strain>
    </source>
</reference>